<dbReference type="Proteomes" id="UP001157126">
    <property type="component" value="Unassembled WGS sequence"/>
</dbReference>
<name>A0ABQ6IM23_9MICO</name>
<organism evidence="3 4">
    <name type="scientific">Mobilicoccus caccae</name>
    <dbReference type="NCBI Taxonomy" id="1859295"/>
    <lineage>
        <taxon>Bacteria</taxon>
        <taxon>Bacillati</taxon>
        <taxon>Actinomycetota</taxon>
        <taxon>Actinomycetes</taxon>
        <taxon>Micrococcales</taxon>
        <taxon>Dermatophilaceae</taxon>
        <taxon>Mobilicoccus</taxon>
    </lineage>
</organism>
<evidence type="ECO:0000313" key="4">
    <source>
        <dbReference type="Proteomes" id="UP001157126"/>
    </source>
</evidence>
<proteinExistence type="predicted"/>
<dbReference type="InterPro" id="IPR002882">
    <property type="entry name" value="CofD"/>
</dbReference>
<comment type="caution">
    <text evidence="3">The sequence shown here is derived from an EMBL/GenBank/DDBJ whole genome shotgun (WGS) entry which is preliminary data.</text>
</comment>
<evidence type="ECO:0000313" key="3">
    <source>
        <dbReference type="EMBL" id="GMA38967.1"/>
    </source>
</evidence>
<accession>A0ABQ6IM23</accession>
<dbReference type="SUPFAM" id="SSF142338">
    <property type="entry name" value="CofD-like"/>
    <property type="match status" value="1"/>
</dbReference>
<keyword evidence="4" id="KW-1185">Reference proteome</keyword>
<protein>
    <submittedName>
        <fullName evidence="3">2-phospho-L-lactate transferase</fullName>
    </submittedName>
</protein>
<evidence type="ECO:0000256" key="2">
    <source>
        <dbReference type="ARBA" id="ARBA00022842"/>
    </source>
</evidence>
<reference evidence="4" key="1">
    <citation type="journal article" date="2019" name="Int. J. Syst. Evol. Microbiol.">
        <title>The Global Catalogue of Microorganisms (GCM) 10K type strain sequencing project: providing services to taxonomists for standard genome sequencing and annotation.</title>
        <authorList>
            <consortium name="The Broad Institute Genomics Platform"/>
            <consortium name="The Broad Institute Genome Sequencing Center for Infectious Disease"/>
            <person name="Wu L."/>
            <person name="Ma J."/>
        </authorList>
    </citation>
    <scope>NUCLEOTIDE SEQUENCE [LARGE SCALE GENOMIC DNA]</scope>
    <source>
        <strain evidence="4">NBRC 113072</strain>
    </source>
</reference>
<dbReference type="Gene3D" id="1.10.8.240">
    <property type="entry name" value="CofD-like domain"/>
    <property type="match status" value="1"/>
</dbReference>
<keyword evidence="2" id="KW-0460">Magnesium</keyword>
<dbReference type="Pfam" id="PF01933">
    <property type="entry name" value="CofD"/>
    <property type="match status" value="1"/>
</dbReference>
<dbReference type="PANTHER" id="PTHR43007:SF1">
    <property type="entry name" value="2-PHOSPHO-L-LACTATE TRANSFERASE"/>
    <property type="match status" value="1"/>
</dbReference>
<gene>
    <name evidence="3" type="primary">cofD</name>
    <name evidence="3" type="ORF">GCM10025883_10120</name>
</gene>
<dbReference type="InterPro" id="IPR038136">
    <property type="entry name" value="CofD-like_dom_sf"/>
</dbReference>
<dbReference type="PANTHER" id="PTHR43007">
    <property type="entry name" value="2-PHOSPHO-L-LACTATE TRANSFERASE"/>
    <property type="match status" value="1"/>
</dbReference>
<sequence>MQLTALACGPGGQHVVRGLVDLLTTSQASSATSPAGAEGSATPVVTDHPDPPVELTVIGCTSEDITLCGLRFCPDLDAVAALVGPSFDGGGAGDDRESHAVYERLRRLDAAPEWYPLDDATFAAAIARSRWLGAGLTLTEVCARMTGPGPVRLVPMSDSPIEAHVVLEGEGERRGVHALEWAARRERSEAPVGVTAAGLGSAHPAPGVLDAVRSADAVIVPLTMPVTGLGVMLGLPGLRDALRGTTAPVIGVSPALLPPRGGEEETLTTLNLDYTSRDMARLFEDILDGYLVPEDEPADLDLGRSDITLAGCTSDPRAIADDAISLAGRLAGGRR</sequence>
<dbReference type="GO" id="GO:0016740">
    <property type="term" value="F:transferase activity"/>
    <property type="evidence" value="ECO:0007669"/>
    <property type="project" value="UniProtKB-KW"/>
</dbReference>
<dbReference type="Gene3D" id="3.40.50.10680">
    <property type="entry name" value="CofD-like domains"/>
    <property type="match status" value="1"/>
</dbReference>
<dbReference type="RefSeq" id="WP_284302983.1">
    <property type="nucleotide sequence ID" value="NZ_BSUO01000001.1"/>
</dbReference>
<evidence type="ECO:0000256" key="1">
    <source>
        <dbReference type="ARBA" id="ARBA00022679"/>
    </source>
</evidence>
<dbReference type="EMBL" id="BSUO01000001">
    <property type="protein sequence ID" value="GMA38967.1"/>
    <property type="molecule type" value="Genomic_DNA"/>
</dbReference>
<keyword evidence="1 3" id="KW-0808">Transferase</keyword>
<dbReference type="InterPro" id="IPR010115">
    <property type="entry name" value="FbiA/CofD"/>
</dbReference>